<dbReference type="InterPro" id="IPR008949">
    <property type="entry name" value="Isoprenoid_synthase_dom_sf"/>
</dbReference>
<keyword evidence="3" id="KW-1185">Reference proteome</keyword>
<name>A0ABW2BIY9_9HYPH</name>
<dbReference type="Gene3D" id="1.10.600.10">
    <property type="entry name" value="Farnesyl Diphosphate Synthase"/>
    <property type="match status" value="1"/>
</dbReference>
<sequence length="358" mass="38793">MPVSRPEPIRADDRAACRTAIRAGSKSFHAAGLLLPSSVRQPAHGLYAFCRLADDLVDENDDVHGRHRAVARLRERIRLAYAGCPVDDPADRAFATTIAAHAIPEALPLALVEGLEWDAQGRSYADIGELHAYAARVAGSVGVMMALIMGVRGQEALARACDLGAAMQLTNIARDVGEDARMGRLYLPRDWMDEAGLDAEAFLEHPRPSPTLAQVVARLLAEADRLYARAESGIAALPPRCRPAIRAASRIYSRIGLSVARNGYDCVTHRARVGDWAKLGHALAASVPRPAGRDLALPPLAQTAFLIEAVAAYPMPRGPRALPSWWDLRGRVLHVLDLIETLREREAFAQGAQSEIAR</sequence>
<dbReference type="InterPro" id="IPR019845">
    <property type="entry name" value="Squalene/phytoene_synthase_CS"/>
</dbReference>
<dbReference type="SUPFAM" id="SSF48576">
    <property type="entry name" value="Terpenoid synthases"/>
    <property type="match status" value="1"/>
</dbReference>
<dbReference type="SFLD" id="SFLDG01212">
    <property type="entry name" value="Phytoene_synthase_like"/>
    <property type="match status" value="1"/>
</dbReference>
<reference evidence="3" key="1">
    <citation type="journal article" date="2019" name="Int. J. Syst. Evol. Microbiol.">
        <title>The Global Catalogue of Microorganisms (GCM) 10K type strain sequencing project: providing services to taxonomists for standard genome sequencing and annotation.</title>
        <authorList>
            <consortium name="The Broad Institute Genomics Platform"/>
            <consortium name="The Broad Institute Genome Sequencing Center for Infectious Disease"/>
            <person name="Wu L."/>
            <person name="Ma J."/>
        </authorList>
    </citation>
    <scope>NUCLEOTIDE SEQUENCE [LARGE SCALE GENOMIC DNA]</scope>
    <source>
        <strain evidence="3">CCUG 48316</strain>
    </source>
</reference>
<evidence type="ECO:0000313" key="3">
    <source>
        <dbReference type="Proteomes" id="UP001596292"/>
    </source>
</evidence>
<dbReference type="Pfam" id="PF00494">
    <property type="entry name" value="SQS_PSY"/>
    <property type="match status" value="1"/>
</dbReference>
<dbReference type="RefSeq" id="WP_378969674.1">
    <property type="nucleotide sequence ID" value="NZ_JBHSWN010000001.1"/>
</dbReference>
<dbReference type="EMBL" id="JBHSWN010000001">
    <property type="protein sequence ID" value="MFC6790175.1"/>
    <property type="molecule type" value="Genomic_DNA"/>
</dbReference>
<dbReference type="CDD" id="cd00683">
    <property type="entry name" value="Trans_IPPS_HH"/>
    <property type="match status" value="1"/>
</dbReference>
<dbReference type="SFLD" id="SFLDS00005">
    <property type="entry name" value="Isoprenoid_Synthase_Type_I"/>
    <property type="match status" value="1"/>
</dbReference>
<evidence type="ECO:0000313" key="2">
    <source>
        <dbReference type="EMBL" id="MFC6790175.1"/>
    </source>
</evidence>
<dbReference type="Proteomes" id="UP001596292">
    <property type="component" value="Unassembled WGS sequence"/>
</dbReference>
<dbReference type="InterPro" id="IPR033904">
    <property type="entry name" value="Trans_IPPS_HH"/>
</dbReference>
<evidence type="ECO:0000256" key="1">
    <source>
        <dbReference type="ARBA" id="ARBA00022679"/>
    </source>
</evidence>
<dbReference type="PROSITE" id="PS01045">
    <property type="entry name" value="SQUALEN_PHYTOEN_SYN_2"/>
    <property type="match status" value="1"/>
</dbReference>
<organism evidence="2 3">
    <name type="scientific">Methylobacterium komagatae</name>
    <dbReference type="NCBI Taxonomy" id="374425"/>
    <lineage>
        <taxon>Bacteria</taxon>
        <taxon>Pseudomonadati</taxon>
        <taxon>Pseudomonadota</taxon>
        <taxon>Alphaproteobacteria</taxon>
        <taxon>Hyphomicrobiales</taxon>
        <taxon>Methylobacteriaceae</taxon>
        <taxon>Methylobacterium</taxon>
    </lineage>
</organism>
<dbReference type="SFLD" id="SFLDG01018">
    <property type="entry name" value="Squalene/Phytoene_Synthase_Lik"/>
    <property type="match status" value="1"/>
</dbReference>
<proteinExistence type="predicted"/>
<dbReference type="PANTHER" id="PTHR31480">
    <property type="entry name" value="BIFUNCTIONAL LYCOPENE CYCLASE/PHYTOENE SYNTHASE"/>
    <property type="match status" value="1"/>
</dbReference>
<dbReference type="InterPro" id="IPR002060">
    <property type="entry name" value="Squ/phyt_synthse"/>
</dbReference>
<comment type="caution">
    <text evidence="2">The sequence shown here is derived from an EMBL/GenBank/DDBJ whole genome shotgun (WGS) entry which is preliminary data.</text>
</comment>
<accession>A0ABW2BIY9</accession>
<protein>
    <submittedName>
        <fullName evidence="2">Phytoene/squalene synthase family protein</fullName>
    </submittedName>
</protein>
<dbReference type="InterPro" id="IPR044843">
    <property type="entry name" value="Trans_IPPS_bact-type"/>
</dbReference>
<keyword evidence="1" id="KW-0808">Transferase</keyword>
<gene>
    <name evidence="2" type="ORF">ACFQE0_11430</name>
</gene>